<dbReference type="RefSeq" id="WP_330107408.1">
    <property type="nucleotide sequence ID" value="NZ_JAZDQT010000001.1"/>
</dbReference>
<keyword evidence="1" id="KW-0175">Coiled coil</keyword>
<sequence>MANRAPSEEELHYRSLISLFKFALAGAGAVSIVLGLLIYSNGKEMRDDFREQRKDMKDEIAEMKSELNEAKAVMKSEAMALINETRNSVGQTKLDAINQISEVKNTSTLIAKEEATRSINTVFDNKNLDQFIVDVAKERIEPQIKSLVDSKIAETKAKQKQALLENLKSQDRIKIIMGFQTLQANPEIDLSESQISLIVNEVNKTKDEALINTLGAMFLMRKSEAINKFFLKALEAKGENEQLRTTAFQYFLINEEQLNEIIPYIIDVIKSSSRPQDGYSYFIDQASNLNAKALILLLDNKSIVDFVYDKMGIESIKVYKQEVRYTIRKRVKDNLINGTYFFSRQ</sequence>
<comment type="caution">
    <text evidence="3">The sequence shown here is derived from an EMBL/GenBank/DDBJ whole genome shotgun (WGS) entry which is preliminary data.</text>
</comment>
<accession>A0ABU7I6Y2</accession>
<evidence type="ECO:0000313" key="4">
    <source>
        <dbReference type="Proteomes" id="UP001336835"/>
    </source>
</evidence>
<dbReference type="EMBL" id="JAZDQT010000001">
    <property type="protein sequence ID" value="MEE1945056.1"/>
    <property type="molecule type" value="Genomic_DNA"/>
</dbReference>
<gene>
    <name evidence="3" type="ORF">VRU48_08055</name>
</gene>
<proteinExistence type="predicted"/>
<protein>
    <submittedName>
        <fullName evidence="3">Uncharacterized protein</fullName>
    </submittedName>
</protein>
<evidence type="ECO:0000313" key="3">
    <source>
        <dbReference type="EMBL" id="MEE1945056.1"/>
    </source>
</evidence>
<feature type="transmembrane region" description="Helical" evidence="2">
    <location>
        <begin position="20"/>
        <end position="40"/>
    </location>
</feature>
<keyword evidence="2" id="KW-0472">Membrane</keyword>
<evidence type="ECO:0000256" key="2">
    <source>
        <dbReference type="SAM" id="Phobius"/>
    </source>
</evidence>
<organism evidence="3 4">
    <name type="scientific">Pedobacter albus</name>
    <dbReference type="NCBI Taxonomy" id="3113905"/>
    <lineage>
        <taxon>Bacteria</taxon>
        <taxon>Pseudomonadati</taxon>
        <taxon>Bacteroidota</taxon>
        <taxon>Sphingobacteriia</taxon>
        <taxon>Sphingobacteriales</taxon>
        <taxon>Sphingobacteriaceae</taxon>
        <taxon>Pedobacter</taxon>
    </lineage>
</organism>
<reference evidence="3 4" key="1">
    <citation type="submission" date="2024-01" db="EMBL/GenBank/DDBJ databases">
        <title>Pedobacter sp. nov., isolated from fresh soil.</title>
        <authorList>
            <person name="Le N.T.T."/>
        </authorList>
    </citation>
    <scope>NUCLEOTIDE SEQUENCE [LARGE SCALE GENOMIC DNA]</scope>
    <source>
        <strain evidence="3 4">KR3-3</strain>
    </source>
</reference>
<feature type="coiled-coil region" evidence="1">
    <location>
        <begin position="46"/>
        <end position="84"/>
    </location>
</feature>
<evidence type="ECO:0000256" key="1">
    <source>
        <dbReference type="SAM" id="Coils"/>
    </source>
</evidence>
<keyword evidence="2" id="KW-0812">Transmembrane</keyword>
<dbReference type="Proteomes" id="UP001336835">
    <property type="component" value="Unassembled WGS sequence"/>
</dbReference>
<name>A0ABU7I6Y2_9SPHI</name>
<keyword evidence="4" id="KW-1185">Reference proteome</keyword>
<keyword evidence="2" id="KW-1133">Transmembrane helix</keyword>